<evidence type="ECO:0008006" key="9">
    <source>
        <dbReference type="Google" id="ProtNLM"/>
    </source>
</evidence>
<dbReference type="Pfam" id="PF02388">
    <property type="entry name" value="FemAB"/>
    <property type="match status" value="2"/>
</dbReference>
<evidence type="ECO:0000256" key="3">
    <source>
        <dbReference type="ARBA" id="ARBA00022960"/>
    </source>
</evidence>
<dbReference type="STRING" id="1619044.UY92_C0006G0083"/>
<dbReference type="AlphaFoldDB" id="A0A0G2AMH6"/>
<keyword evidence="4" id="KW-0573">Peptidoglycan synthesis</keyword>
<protein>
    <recommendedName>
        <fullName evidence="9">Methicillin resistance protein</fullName>
    </recommendedName>
</protein>
<keyword evidence="3" id="KW-0133">Cell shape</keyword>
<reference evidence="7 8" key="1">
    <citation type="journal article" date="2015" name="Nature">
        <title>rRNA introns, odd ribosomes, and small enigmatic genomes across a large radiation of phyla.</title>
        <authorList>
            <person name="Brown C.T."/>
            <person name="Hug L.A."/>
            <person name="Thomas B.C."/>
            <person name="Sharon I."/>
            <person name="Castelle C.J."/>
            <person name="Singh A."/>
            <person name="Wilkins M.J."/>
            <person name="Williams K.H."/>
            <person name="Banfield J.F."/>
        </authorList>
    </citation>
    <scope>NUCLEOTIDE SEQUENCE [LARGE SCALE GENOMIC DNA]</scope>
</reference>
<accession>A0A0G2AMH6</accession>
<comment type="caution">
    <text evidence="7">The sequence shown here is derived from an EMBL/GenBank/DDBJ whole genome shotgun (WGS) entry which is preliminary data.</text>
</comment>
<dbReference type="PANTHER" id="PTHR36174">
    <property type="entry name" value="LIPID II:GLYCINE GLYCYLTRANSFERASE"/>
    <property type="match status" value="1"/>
</dbReference>
<organism evidence="7 8">
    <name type="scientific">Candidatus Magasanikbacteria bacterium GW2011_GWA2_56_11</name>
    <dbReference type="NCBI Taxonomy" id="1619044"/>
    <lineage>
        <taxon>Bacteria</taxon>
        <taxon>Candidatus Magasanikiibacteriota</taxon>
    </lineage>
</organism>
<evidence type="ECO:0000256" key="4">
    <source>
        <dbReference type="ARBA" id="ARBA00022984"/>
    </source>
</evidence>
<dbReference type="Gene3D" id="3.40.630.30">
    <property type="match status" value="1"/>
</dbReference>
<dbReference type="InterPro" id="IPR003447">
    <property type="entry name" value="FEMABX"/>
</dbReference>
<dbReference type="SUPFAM" id="SSF55729">
    <property type="entry name" value="Acyl-CoA N-acyltransferases (Nat)"/>
    <property type="match status" value="2"/>
</dbReference>
<keyword evidence="2" id="KW-0808">Transferase</keyword>
<evidence type="ECO:0000313" key="8">
    <source>
        <dbReference type="Proteomes" id="UP000033870"/>
    </source>
</evidence>
<evidence type="ECO:0000256" key="2">
    <source>
        <dbReference type="ARBA" id="ARBA00022679"/>
    </source>
</evidence>
<evidence type="ECO:0000256" key="6">
    <source>
        <dbReference type="ARBA" id="ARBA00023316"/>
    </source>
</evidence>
<dbReference type="InterPro" id="IPR050644">
    <property type="entry name" value="PG_Glycine_Bridge_Synth"/>
</dbReference>
<gene>
    <name evidence="7" type="ORF">UY92_C0006G0083</name>
</gene>
<dbReference type="EMBL" id="LCRX01000006">
    <property type="protein sequence ID" value="KKW42522.1"/>
    <property type="molecule type" value="Genomic_DNA"/>
</dbReference>
<dbReference type="GO" id="GO:0008360">
    <property type="term" value="P:regulation of cell shape"/>
    <property type="evidence" value="ECO:0007669"/>
    <property type="project" value="UniProtKB-KW"/>
</dbReference>
<dbReference type="GO" id="GO:0016755">
    <property type="term" value="F:aminoacyltransferase activity"/>
    <property type="evidence" value="ECO:0007669"/>
    <property type="project" value="InterPro"/>
</dbReference>
<dbReference type="PANTHER" id="PTHR36174:SF1">
    <property type="entry name" value="LIPID II:GLYCINE GLYCYLTRANSFERASE"/>
    <property type="match status" value="1"/>
</dbReference>
<comment type="similarity">
    <text evidence="1">Belongs to the FemABX family.</text>
</comment>
<dbReference type="InterPro" id="IPR016181">
    <property type="entry name" value="Acyl_CoA_acyltransferase"/>
</dbReference>
<keyword evidence="5" id="KW-0012">Acyltransferase</keyword>
<name>A0A0G2AMH6_9BACT</name>
<keyword evidence="6" id="KW-0961">Cell wall biogenesis/degradation</keyword>
<evidence type="ECO:0000256" key="5">
    <source>
        <dbReference type="ARBA" id="ARBA00023315"/>
    </source>
</evidence>
<sequence>MELEVREIKDRSVWEAFVRQRAHTLFVQSWSYGEFYRSLGENFWVYGVYSGEDLLGGSLVVSVHARRGSFLYLPYGPLLAGDAGNPESAAIFRALFDYLADWARFHSYSFIRVSPFFDDTPALRSVFGKLGFHNAPMHILAEHTWLLNLEPAEEDLLARMDKTHRQLIRRCENEGVRAVMETGAGAVGDFNRLHDQTARRHNFHRFSDGYVLKEFGAFAPQNEALVIHGYLPDGSLDASGVFMYYGSMAAYRHGASLMANKRLPSSYLVQWEAIREAKRRGFKWYNFWGVAPDAAPKSHPFKGITHFKKGFGGSGKDLLPCQDLPVSWRYWINWTVEKVRRVKRGFA</sequence>
<evidence type="ECO:0000313" key="7">
    <source>
        <dbReference type="EMBL" id="KKW42522.1"/>
    </source>
</evidence>
<dbReference type="GO" id="GO:0071555">
    <property type="term" value="P:cell wall organization"/>
    <property type="evidence" value="ECO:0007669"/>
    <property type="project" value="UniProtKB-KW"/>
</dbReference>
<dbReference type="Proteomes" id="UP000033870">
    <property type="component" value="Unassembled WGS sequence"/>
</dbReference>
<dbReference type="GO" id="GO:0009252">
    <property type="term" value="P:peptidoglycan biosynthetic process"/>
    <property type="evidence" value="ECO:0007669"/>
    <property type="project" value="UniProtKB-KW"/>
</dbReference>
<evidence type="ECO:0000256" key="1">
    <source>
        <dbReference type="ARBA" id="ARBA00009943"/>
    </source>
</evidence>
<proteinExistence type="inferred from homology"/>
<dbReference type="PROSITE" id="PS51191">
    <property type="entry name" value="FEMABX"/>
    <property type="match status" value="1"/>
</dbReference>